<keyword evidence="2" id="KW-0539">Nucleus</keyword>
<dbReference type="PANTHER" id="PTHR40621">
    <property type="entry name" value="TRANSCRIPTION FACTOR KAPC-RELATED"/>
    <property type="match status" value="1"/>
</dbReference>
<evidence type="ECO:0000313" key="5">
    <source>
        <dbReference type="Proteomes" id="UP000509510"/>
    </source>
</evidence>
<dbReference type="KEGG" id="trg:TRUGW13939_11335"/>
<dbReference type="InterPro" id="IPR046347">
    <property type="entry name" value="bZIP_sf"/>
</dbReference>
<keyword evidence="5" id="KW-1185">Reference proteome</keyword>
<evidence type="ECO:0000256" key="2">
    <source>
        <dbReference type="ARBA" id="ARBA00023242"/>
    </source>
</evidence>
<name>A0A7H8RCH3_TALRU</name>
<dbReference type="InterPro" id="IPR050936">
    <property type="entry name" value="AP-1-like"/>
</dbReference>
<evidence type="ECO:0008006" key="6">
    <source>
        <dbReference type="Google" id="ProtNLM"/>
    </source>
</evidence>
<dbReference type="EMBL" id="CP055903">
    <property type="protein sequence ID" value="QKX64162.1"/>
    <property type="molecule type" value="Genomic_DNA"/>
</dbReference>
<sequence length="339" mass="37805">MPKKEASSSKFRFFSAVFDRSRSTIRSDGENGESEGTEKNAYTRRREQIRRAQRKHRERKEDYIRHLENRILELREDVALRQDYQEANIENSVLKDILLAHKINIPSHQQHQNNPAGLMQVSVIGTQAQPQMLHARLSPSSFDSSNQESSLGFSGDSLAAQMQQASVSPNAIIPQVDLGQPLPDATMIPPPENVSTKSHPHGLDSTQTGVDFVLLLEKPCLQHTMHPLQAGESHGHALTLQASLLSHAPHLGADEGPWAVPTVEFDRLYELSRKLDLDGEITPVQAWNQIKSHRRFRNLTPTGLEALKNAISSKISCFGFGAVIEEVELSDIMDAHLGK</sequence>
<feature type="region of interest" description="Disordered" evidence="3">
    <location>
        <begin position="175"/>
        <end position="203"/>
    </location>
</feature>
<accession>A0A7H8RCH3</accession>
<proteinExistence type="predicted"/>
<comment type="subcellular location">
    <subcellularLocation>
        <location evidence="1">Nucleus</location>
    </subcellularLocation>
</comment>
<evidence type="ECO:0000256" key="3">
    <source>
        <dbReference type="SAM" id="MobiDB-lite"/>
    </source>
</evidence>
<dbReference type="CDD" id="cd14688">
    <property type="entry name" value="bZIP_YAP"/>
    <property type="match status" value="1"/>
</dbReference>
<organism evidence="4 5">
    <name type="scientific">Talaromyces rugulosus</name>
    <name type="common">Penicillium rugulosum</name>
    <dbReference type="NCBI Taxonomy" id="121627"/>
    <lineage>
        <taxon>Eukaryota</taxon>
        <taxon>Fungi</taxon>
        <taxon>Dikarya</taxon>
        <taxon>Ascomycota</taxon>
        <taxon>Pezizomycotina</taxon>
        <taxon>Eurotiomycetes</taxon>
        <taxon>Eurotiomycetidae</taxon>
        <taxon>Eurotiales</taxon>
        <taxon>Trichocomaceae</taxon>
        <taxon>Talaromyces</taxon>
        <taxon>Talaromyces sect. Islandici</taxon>
    </lineage>
</organism>
<evidence type="ECO:0000256" key="1">
    <source>
        <dbReference type="ARBA" id="ARBA00004123"/>
    </source>
</evidence>
<dbReference type="Gene3D" id="1.10.238.100">
    <property type="entry name" value="YAP1 redox domain. Chain B"/>
    <property type="match status" value="1"/>
</dbReference>
<dbReference type="AlphaFoldDB" id="A0A7H8RCH3"/>
<gene>
    <name evidence="4" type="ORF">TRUGW13939_11335</name>
</gene>
<dbReference type="PANTHER" id="PTHR40621:SF6">
    <property type="entry name" value="AP-1-LIKE TRANSCRIPTION FACTOR YAP1-RELATED"/>
    <property type="match status" value="1"/>
</dbReference>
<dbReference type="GO" id="GO:0000976">
    <property type="term" value="F:transcription cis-regulatory region binding"/>
    <property type="evidence" value="ECO:0007669"/>
    <property type="project" value="InterPro"/>
</dbReference>
<feature type="region of interest" description="Disordered" evidence="3">
    <location>
        <begin position="24"/>
        <end position="43"/>
    </location>
</feature>
<protein>
    <recommendedName>
        <fullName evidence="6">BZIP domain-containing protein</fullName>
    </recommendedName>
</protein>
<dbReference type="SUPFAM" id="SSF57959">
    <property type="entry name" value="Leucine zipper domain"/>
    <property type="match status" value="1"/>
</dbReference>
<dbReference type="GO" id="GO:0090575">
    <property type="term" value="C:RNA polymerase II transcription regulator complex"/>
    <property type="evidence" value="ECO:0007669"/>
    <property type="project" value="TreeGrafter"/>
</dbReference>
<evidence type="ECO:0000313" key="4">
    <source>
        <dbReference type="EMBL" id="QKX64162.1"/>
    </source>
</evidence>
<dbReference type="GO" id="GO:0001228">
    <property type="term" value="F:DNA-binding transcription activator activity, RNA polymerase II-specific"/>
    <property type="evidence" value="ECO:0007669"/>
    <property type="project" value="TreeGrafter"/>
</dbReference>
<dbReference type="GeneID" id="55998813"/>
<dbReference type="Proteomes" id="UP000509510">
    <property type="component" value="Chromosome VI"/>
</dbReference>
<reference evidence="5" key="1">
    <citation type="submission" date="2020-06" db="EMBL/GenBank/DDBJ databases">
        <title>A chromosome-scale genome assembly of Talaromyces rugulosus W13939.</title>
        <authorList>
            <person name="Wang B."/>
            <person name="Guo L."/>
            <person name="Ye K."/>
            <person name="Wang L."/>
        </authorList>
    </citation>
    <scope>NUCLEOTIDE SEQUENCE [LARGE SCALE GENOMIC DNA]</scope>
    <source>
        <strain evidence="5">W13939</strain>
    </source>
</reference>
<dbReference type="RefSeq" id="XP_035350336.1">
    <property type="nucleotide sequence ID" value="XM_035494443.1"/>
</dbReference>
<dbReference type="Gene3D" id="1.20.5.170">
    <property type="match status" value="1"/>
</dbReference>
<dbReference type="OrthoDB" id="2590011at2759"/>